<dbReference type="NCBIfam" id="TIGR00121">
    <property type="entry name" value="birA_ligase"/>
    <property type="match status" value="1"/>
</dbReference>
<feature type="DNA-binding region" description="H-T-H motif" evidence="2">
    <location>
        <begin position="23"/>
        <end position="42"/>
    </location>
</feature>
<dbReference type="CDD" id="cd00090">
    <property type="entry name" value="HTH_ARSR"/>
    <property type="match status" value="1"/>
</dbReference>
<dbReference type="CDD" id="cd16442">
    <property type="entry name" value="BPL"/>
    <property type="match status" value="1"/>
</dbReference>
<dbReference type="InterPro" id="IPR013196">
    <property type="entry name" value="HTH_11"/>
</dbReference>
<evidence type="ECO:0000259" key="3">
    <source>
        <dbReference type="PROSITE" id="PS51733"/>
    </source>
</evidence>
<dbReference type="STRING" id="466.Lmac_0657"/>
<evidence type="ECO:0000313" key="5">
    <source>
        <dbReference type="Proteomes" id="UP000054908"/>
    </source>
</evidence>
<feature type="binding site" evidence="2">
    <location>
        <begin position="96"/>
        <end position="98"/>
    </location>
    <ligand>
        <name>biotin</name>
        <dbReference type="ChEBI" id="CHEBI:57586"/>
    </ligand>
</feature>
<accession>A0A0W0WCX8</accession>
<dbReference type="PROSITE" id="PS51733">
    <property type="entry name" value="BPL_LPL_CATALYTIC"/>
    <property type="match status" value="1"/>
</dbReference>
<dbReference type="PATRIC" id="fig|466.6.peg.710"/>
<organism evidence="4 5">
    <name type="scientific">Legionella maceachernii</name>
    <dbReference type="NCBI Taxonomy" id="466"/>
    <lineage>
        <taxon>Bacteria</taxon>
        <taxon>Pseudomonadati</taxon>
        <taxon>Pseudomonadota</taxon>
        <taxon>Gammaproteobacteria</taxon>
        <taxon>Legionellales</taxon>
        <taxon>Legionellaceae</taxon>
        <taxon>Legionella</taxon>
    </lineage>
</organism>
<dbReference type="PANTHER" id="PTHR12835:SF5">
    <property type="entry name" value="BIOTIN--PROTEIN LIGASE"/>
    <property type="match status" value="1"/>
</dbReference>
<dbReference type="Pfam" id="PF08279">
    <property type="entry name" value="HTH_11"/>
    <property type="match status" value="1"/>
</dbReference>
<dbReference type="NCBIfam" id="NF008847">
    <property type="entry name" value="PRK11886.1-2"/>
    <property type="match status" value="1"/>
</dbReference>
<dbReference type="GO" id="GO:0005524">
    <property type="term" value="F:ATP binding"/>
    <property type="evidence" value="ECO:0007669"/>
    <property type="project" value="UniProtKB-UniRule"/>
</dbReference>
<evidence type="ECO:0000256" key="1">
    <source>
        <dbReference type="ARBA" id="ARBA00022598"/>
    </source>
</evidence>
<name>A0A0W0WCX8_9GAMM</name>
<comment type="caution">
    <text evidence="4">The sequence shown here is derived from an EMBL/GenBank/DDBJ whole genome shotgun (WGS) entry which is preliminary data.</text>
</comment>
<evidence type="ECO:0000313" key="4">
    <source>
        <dbReference type="EMBL" id="KTD30160.1"/>
    </source>
</evidence>
<keyword evidence="2" id="KW-0092">Biotin</keyword>
<dbReference type="Gene3D" id="1.10.10.10">
    <property type="entry name" value="Winged helix-like DNA-binding domain superfamily/Winged helix DNA-binding domain"/>
    <property type="match status" value="1"/>
</dbReference>
<keyword evidence="2" id="KW-0804">Transcription</keyword>
<keyword evidence="1 2" id="KW-0436">Ligase</keyword>
<comment type="catalytic activity">
    <reaction evidence="2">
        <text>biotin + L-lysyl-[protein] + ATP = N(6)-biotinyl-L-lysyl-[protein] + AMP + diphosphate + H(+)</text>
        <dbReference type="Rhea" id="RHEA:11756"/>
        <dbReference type="Rhea" id="RHEA-COMP:9752"/>
        <dbReference type="Rhea" id="RHEA-COMP:10505"/>
        <dbReference type="ChEBI" id="CHEBI:15378"/>
        <dbReference type="ChEBI" id="CHEBI:29969"/>
        <dbReference type="ChEBI" id="CHEBI:30616"/>
        <dbReference type="ChEBI" id="CHEBI:33019"/>
        <dbReference type="ChEBI" id="CHEBI:57586"/>
        <dbReference type="ChEBI" id="CHEBI:83144"/>
        <dbReference type="ChEBI" id="CHEBI:456215"/>
        <dbReference type="EC" id="6.3.4.15"/>
    </reaction>
</comment>
<keyword evidence="5" id="KW-1185">Reference proteome</keyword>
<dbReference type="Gene3D" id="3.30.930.10">
    <property type="entry name" value="Bira Bifunctional Protein, Domain 2"/>
    <property type="match status" value="1"/>
</dbReference>
<feature type="domain" description="BPL/LPL catalytic" evidence="3">
    <location>
        <begin position="80"/>
        <end position="262"/>
    </location>
</feature>
<dbReference type="GO" id="GO:0003677">
    <property type="term" value="F:DNA binding"/>
    <property type="evidence" value="ECO:0007669"/>
    <property type="project" value="UniProtKB-UniRule"/>
</dbReference>
<keyword evidence="2" id="KW-0547">Nucleotide-binding</keyword>
<dbReference type="InterPro" id="IPR036388">
    <property type="entry name" value="WH-like_DNA-bd_sf"/>
</dbReference>
<sequence length="330" mass="37495">MRQFSKIQLELLRQLSDGHCHSGKLIAEILGVSRTAIWKQITQLEELGLAIQRIPQQGYQLTHPLILLEEQFIRQHLKNQQWNKEINFHLFATVDSTNQFLKELAPTSSIDICCAEKQTHGRGRFGRQWVSPFGENIYFSSRWELNCCLSRLSGLSLVVGLAILASLQTIPIQQDIRIKWPNDVMWGNKKLCGILIEVIAETNSCAQVIIGIGMNINTATQEQLLPDKPWCSLYEITGQYFDRNRILANLIYHLDKHLNQFLAAGFAAFTADWQKVDYLENQFIKVSQPTGVMSGYACGVNELGQLCLQDDEGKRHYLSSGDTSLKTENL</sequence>
<dbReference type="Gene3D" id="2.30.30.100">
    <property type="match status" value="1"/>
</dbReference>
<dbReference type="OrthoDB" id="9807064at2"/>
<dbReference type="HAMAP" id="MF_00978">
    <property type="entry name" value="Bifunct_BirA"/>
    <property type="match status" value="1"/>
</dbReference>
<proteinExistence type="inferred from homology"/>
<comment type="similarity">
    <text evidence="2">Belongs to the biotin--protein ligase family.</text>
</comment>
<feature type="binding site" evidence="2">
    <location>
        <position position="190"/>
    </location>
    <ligand>
        <name>biotin</name>
        <dbReference type="ChEBI" id="CHEBI:57586"/>
    </ligand>
</feature>
<dbReference type="SUPFAM" id="SSF55681">
    <property type="entry name" value="Class II aaRS and biotin synthetases"/>
    <property type="match status" value="1"/>
</dbReference>
<dbReference type="AlphaFoldDB" id="A0A0W0WCX8"/>
<keyword evidence="2" id="KW-0067">ATP-binding</keyword>
<dbReference type="InterPro" id="IPR004408">
    <property type="entry name" value="Biotin_CoA_COase_ligase"/>
</dbReference>
<dbReference type="PANTHER" id="PTHR12835">
    <property type="entry name" value="BIOTIN PROTEIN LIGASE"/>
    <property type="match status" value="1"/>
</dbReference>
<dbReference type="GO" id="GO:0006355">
    <property type="term" value="P:regulation of DNA-templated transcription"/>
    <property type="evidence" value="ECO:0007669"/>
    <property type="project" value="UniProtKB-UniRule"/>
</dbReference>
<dbReference type="InterPro" id="IPR045864">
    <property type="entry name" value="aa-tRNA-synth_II/BPL/LPL"/>
</dbReference>
<dbReference type="GO" id="GO:0005737">
    <property type="term" value="C:cytoplasm"/>
    <property type="evidence" value="ECO:0007669"/>
    <property type="project" value="TreeGrafter"/>
</dbReference>
<dbReference type="GO" id="GO:0004077">
    <property type="term" value="F:biotin--[biotin carboxyl-carrier protein] ligase activity"/>
    <property type="evidence" value="ECO:0007669"/>
    <property type="project" value="UniProtKB-UniRule"/>
</dbReference>
<dbReference type="Proteomes" id="UP000054908">
    <property type="component" value="Unassembled WGS sequence"/>
</dbReference>
<dbReference type="Pfam" id="PF03099">
    <property type="entry name" value="BPL_LplA_LipB"/>
    <property type="match status" value="1"/>
</dbReference>
<dbReference type="SUPFAM" id="SSF46785">
    <property type="entry name" value="Winged helix' DNA-binding domain"/>
    <property type="match status" value="1"/>
</dbReference>
<keyword evidence="2" id="KW-0238">DNA-binding</keyword>
<protein>
    <recommendedName>
        <fullName evidence="2">Bifunctional ligase/repressor BirA</fullName>
    </recommendedName>
    <alternativeName>
        <fullName evidence="2">Biotin operon repressor</fullName>
    </alternativeName>
    <alternativeName>
        <fullName evidence="2">Biotin--[acetyl-CoA-carboxylase] ligase</fullName>
        <ecNumber evidence="2">6.3.4.15</ecNumber>
    </alternativeName>
    <alternativeName>
        <fullName evidence="2">Biotin--protein ligase</fullName>
    </alternativeName>
    <alternativeName>
        <fullName evidence="2">Biotin-[acetyl-CoA carboxylase] synthetase</fullName>
    </alternativeName>
</protein>
<dbReference type="EC" id="6.3.4.15" evidence="2"/>
<feature type="binding site" evidence="2">
    <location>
        <begin position="122"/>
        <end position="124"/>
    </location>
    <ligand>
        <name>biotin</name>
        <dbReference type="ChEBI" id="CHEBI:57586"/>
    </ligand>
</feature>
<gene>
    <name evidence="2 4" type="primary">birA</name>
    <name evidence="4" type="ORF">Lmac_0657</name>
</gene>
<dbReference type="InterPro" id="IPR036390">
    <property type="entry name" value="WH_DNA-bd_sf"/>
</dbReference>
<comment type="function">
    <text evidence="2">Acts both as a biotin--[acetyl-CoA-carboxylase] ligase and a biotin-operon repressor. In the presence of ATP, BirA activates biotin to form the BirA-biotinyl-5'-adenylate (BirA-bio-5'-AMP or holoBirA) complex. HoloBirA can either transfer the biotinyl moiety to the biotin carboxyl carrier protein (BCCP) subunit of acetyl-CoA carboxylase, or bind to the biotin operator site and inhibit transcription of the operon.</text>
</comment>
<dbReference type="InterPro" id="IPR030855">
    <property type="entry name" value="Bifunct_BirA"/>
</dbReference>
<keyword evidence="2" id="KW-0678">Repressor</keyword>
<dbReference type="InterPro" id="IPR004143">
    <property type="entry name" value="BPL_LPL_catalytic"/>
</dbReference>
<dbReference type="EMBL" id="LNYL01000018">
    <property type="protein sequence ID" value="KTD30160.1"/>
    <property type="molecule type" value="Genomic_DNA"/>
</dbReference>
<feature type="binding site" evidence="2">
    <location>
        <position position="118"/>
    </location>
    <ligand>
        <name>biotin</name>
        <dbReference type="ChEBI" id="CHEBI:57586"/>
    </ligand>
</feature>
<dbReference type="InterPro" id="IPR011991">
    <property type="entry name" value="ArsR-like_HTH"/>
</dbReference>
<evidence type="ECO:0000256" key="2">
    <source>
        <dbReference type="HAMAP-Rule" id="MF_00978"/>
    </source>
</evidence>
<reference evidence="4 5" key="1">
    <citation type="submission" date="2015-11" db="EMBL/GenBank/DDBJ databases">
        <title>Genomic analysis of 38 Legionella species identifies large and diverse effector repertoires.</title>
        <authorList>
            <person name="Burstein D."/>
            <person name="Amaro F."/>
            <person name="Zusman T."/>
            <person name="Lifshitz Z."/>
            <person name="Cohen O."/>
            <person name="Gilbert J.A."/>
            <person name="Pupko T."/>
            <person name="Shuman H.A."/>
            <person name="Segal G."/>
        </authorList>
    </citation>
    <scope>NUCLEOTIDE SEQUENCE [LARGE SCALE GENOMIC DNA]</scope>
    <source>
        <strain evidence="4 5">PX-1-G2-E2</strain>
    </source>
</reference>
<dbReference type="RefSeq" id="WP_058451483.1">
    <property type="nucleotide sequence ID" value="NZ_CAAAIB010000003.1"/>
</dbReference>
<keyword evidence="2" id="KW-0805">Transcription regulation</keyword>